<name>A0A7G9FJG4_9FIRM</name>
<dbReference type="Proteomes" id="UP000515819">
    <property type="component" value="Chromosome"/>
</dbReference>
<evidence type="ECO:0000259" key="5">
    <source>
        <dbReference type="Pfam" id="PF24827"/>
    </source>
</evidence>
<organism evidence="6 7">
    <name type="scientific">Wujia chipingensis</name>
    <dbReference type="NCBI Taxonomy" id="2763670"/>
    <lineage>
        <taxon>Bacteria</taxon>
        <taxon>Bacillati</taxon>
        <taxon>Bacillota</taxon>
        <taxon>Clostridia</taxon>
        <taxon>Lachnospirales</taxon>
        <taxon>Lachnospiraceae</taxon>
        <taxon>Wujia</taxon>
    </lineage>
</organism>
<evidence type="ECO:0000256" key="4">
    <source>
        <dbReference type="ARBA" id="ARBA00022833"/>
    </source>
</evidence>
<dbReference type="EMBL" id="CP060632">
    <property type="protein sequence ID" value="QNL98695.1"/>
    <property type="molecule type" value="Genomic_DNA"/>
</dbReference>
<sequence length="313" mass="34460">MIETVVSVDLMVEEELKVKKNHLAPDFPTGEEKRICIVSGLYGDELQGQYICYEVIRRIKLEYENLIGIVDVYPALNPMGLDSKTREIPGSGIDMNSIFPGSKLGALGEYTASCIFDDIKGADVCIDLHASNLYVHEVPQVRMNDDRVDELMPIAKCLNVDMIWIHPSNSVLNGSLAYSLNEVGVRSVVIESGVAYRINQQYCNAIVDGLFALMKEMEIWKGNTVTPKKVPITNDKDIRYINAESSGIFIPGVQLFAQVKKGDELGTVVNVITGAVEEVVYATGDGMICSLRDYPVIEEGSLLARIVGGNAYE</sequence>
<keyword evidence="2" id="KW-0479">Metal-binding</keyword>
<dbReference type="SUPFAM" id="SSF53187">
    <property type="entry name" value="Zn-dependent exopeptidases"/>
    <property type="match status" value="1"/>
</dbReference>
<dbReference type="Gene3D" id="3.40.630.10">
    <property type="entry name" value="Zn peptidases"/>
    <property type="match status" value="1"/>
</dbReference>
<evidence type="ECO:0000313" key="6">
    <source>
        <dbReference type="EMBL" id="QNL98695.1"/>
    </source>
</evidence>
<dbReference type="CDD" id="cd06253">
    <property type="entry name" value="M14_ASTE_ASPA-like"/>
    <property type="match status" value="1"/>
</dbReference>
<keyword evidence="3" id="KW-0378">Hydrolase</keyword>
<reference evidence="6 7" key="1">
    <citation type="submission" date="2020-08" db="EMBL/GenBank/DDBJ databases">
        <authorList>
            <person name="Liu C."/>
            <person name="Sun Q."/>
        </authorList>
    </citation>
    <scope>NUCLEOTIDE SEQUENCE [LARGE SCALE GENOMIC DNA]</scope>
    <source>
        <strain evidence="6 7">NSJ-4</strain>
    </source>
</reference>
<dbReference type="GO" id="GO:0016788">
    <property type="term" value="F:hydrolase activity, acting on ester bonds"/>
    <property type="evidence" value="ECO:0007669"/>
    <property type="project" value="InterPro"/>
</dbReference>
<dbReference type="PANTHER" id="PTHR37326">
    <property type="entry name" value="BLL3975 PROTEIN"/>
    <property type="match status" value="1"/>
</dbReference>
<dbReference type="AlphaFoldDB" id="A0A7G9FJG4"/>
<dbReference type="InterPro" id="IPR055438">
    <property type="entry name" value="AstE_AspA_cat"/>
</dbReference>
<dbReference type="Pfam" id="PF24827">
    <property type="entry name" value="AstE_AspA_cat"/>
    <property type="match status" value="1"/>
</dbReference>
<dbReference type="KEGG" id="wcp:H9Q76_07995"/>
<dbReference type="GO" id="GO:0046872">
    <property type="term" value="F:metal ion binding"/>
    <property type="evidence" value="ECO:0007669"/>
    <property type="project" value="UniProtKB-KW"/>
</dbReference>
<dbReference type="RefSeq" id="WP_249320908.1">
    <property type="nucleotide sequence ID" value="NZ_CP060632.1"/>
</dbReference>
<evidence type="ECO:0000256" key="2">
    <source>
        <dbReference type="ARBA" id="ARBA00022723"/>
    </source>
</evidence>
<dbReference type="PANTHER" id="PTHR37326:SF1">
    <property type="entry name" value="BLL3975 PROTEIN"/>
    <property type="match status" value="1"/>
</dbReference>
<protein>
    <submittedName>
        <fullName evidence="6">Succinylglutamate desuccinylase/aspartoacylase family protein</fullName>
    </submittedName>
</protein>
<evidence type="ECO:0000313" key="7">
    <source>
        <dbReference type="Proteomes" id="UP000515819"/>
    </source>
</evidence>
<dbReference type="InterPro" id="IPR053138">
    <property type="entry name" value="N-alpha-Ac-DABA_deacetylase"/>
</dbReference>
<feature type="domain" description="Succinylglutamate desuccinylase/Aspartoacylase catalytic" evidence="5">
    <location>
        <begin position="33"/>
        <end position="215"/>
    </location>
</feature>
<keyword evidence="7" id="KW-1185">Reference proteome</keyword>
<accession>A0A7G9FJG4</accession>
<gene>
    <name evidence="6" type="ORF">H9Q76_07995</name>
</gene>
<evidence type="ECO:0000256" key="3">
    <source>
        <dbReference type="ARBA" id="ARBA00022801"/>
    </source>
</evidence>
<proteinExistence type="predicted"/>
<comment type="cofactor">
    <cofactor evidence="1">
        <name>Zn(2+)</name>
        <dbReference type="ChEBI" id="CHEBI:29105"/>
    </cofactor>
</comment>
<keyword evidence="4" id="KW-0862">Zinc</keyword>
<evidence type="ECO:0000256" key="1">
    <source>
        <dbReference type="ARBA" id="ARBA00001947"/>
    </source>
</evidence>